<sequence length="791" mass="87258">MDAEEFWSVYEAVEGGENARIVLPGQSICCCDVVLLKDSTRTLQLALRDPCAISKVVWSSFDYMNGPELCFVWEPLAASTLTPVELASNSDCSRDTSNSLTSSVSKATSTNTYEDIDNAFSEDLLTCAIAELDICATCSRMHAGVLCDSMMSSSKLSRSDFGTQRSDKKDLHYLDEFMSESRSTIGGQSSATIDDDEQSRLMASFASTSELEDSQSADDASGTGESDVHEGTVGTANDKAVAFGVDALLARNEYFPNTPQDLSILLNSRTRLGENDKQGKGDMILTHSPSFSNVSDEDASTRETLSKKEADNIDDSQKAMFSSGVDSGIAGTMSTHSDLSASCMQSPMLGSRSAVGMSTSQKVDEGYVEEERTLTEDSVMFDEFADYEVLEAMCGESALEITDEMFVAKSVLAEQICSTQLPSNPLHHKLTVVPKRDLVAGSFMFPVLSANGAQRAMCALSFLTNLSKLDWYLQRQSTVESMVADMLPRIKALHLVESVHDVIFHVMGEVIKMLSVLGAAERFPLYTSLDEVKLRRTYLMDANLGDNTFLARSITALLRSQAHCVLVGDHRADVAKMLSTLSVFVAKEWRWSCVKAYAHSYSPYLRLQAVCRRELPEVMQLGVESEWPIAVIDLDKRIVCVSSRFPKHCRLKEQRHRDQVTAILHQDVDSAQQTTTASTKLEMHSCHADSRVVEFLARIDLLPMEQGVRLGFVRQFLLGVENRAKAFITYVRDASKPRDGDKQHATSGKWSLNAARKALDLFSESSFATVLAEADRLQPELALFIYDSKRI</sequence>
<dbReference type="WBParaSite" id="TCNE_0001413901-mRNA-1">
    <property type="protein sequence ID" value="TCNE_0001413901-mRNA-1"/>
    <property type="gene ID" value="TCNE_0001413901"/>
</dbReference>
<dbReference type="Proteomes" id="UP000050794">
    <property type="component" value="Unassembled WGS sequence"/>
</dbReference>
<name>A0A183V069_TOXCA</name>
<dbReference type="EMBL" id="UYWY01022087">
    <property type="protein sequence ID" value="VDM45460.1"/>
    <property type="molecule type" value="Genomic_DNA"/>
</dbReference>
<dbReference type="GO" id="GO:0006914">
    <property type="term" value="P:autophagy"/>
    <property type="evidence" value="ECO:0007669"/>
    <property type="project" value="TreeGrafter"/>
</dbReference>
<protein>
    <submittedName>
        <fullName evidence="4">CRAL-TRIO domain-containing protein</fullName>
    </submittedName>
</protein>
<dbReference type="Pfam" id="PF15019">
    <property type="entry name" value="C9orf72-like"/>
    <property type="match status" value="1"/>
</dbReference>
<gene>
    <name evidence="2" type="ORF">TCNE_LOCUS14139</name>
</gene>
<feature type="region of interest" description="Disordered" evidence="1">
    <location>
        <begin position="275"/>
        <end position="306"/>
    </location>
</feature>
<dbReference type="InterPro" id="IPR027819">
    <property type="entry name" value="C9orf72"/>
</dbReference>
<reference evidence="4" key="1">
    <citation type="submission" date="2016-06" db="UniProtKB">
        <authorList>
            <consortium name="WormBaseParasite"/>
        </authorList>
    </citation>
    <scope>IDENTIFICATION</scope>
</reference>
<dbReference type="AlphaFoldDB" id="A0A183V069"/>
<dbReference type="GO" id="GO:0005768">
    <property type="term" value="C:endosome"/>
    <property type="evidence" value="ECO:0007669"/>
    <property type="project" value="TreeGrafter"/>
</dbReference>
<evidence type="ECO:0000313" key="4">
    <source>
        <dbReference type="WBParaSite" id="TCNE_0001413901-mRNA-1"/>
    </source>
</evidence>
<feature type="region of interest" description="Disordered" evidence="1">
    <location>
        <begin position="207"/>
        <end position="233"/>
    </location>
</feature>
<evidence type="ECO:0000313" key="3">
    <source>
        <dbReference type="Proteomes" id="UP000050794"/>
    </source>
</evidence>
<keyword evidence="3" id="KW-1185">Reference proteome</keyword>
<evidence type="ECO:0000256" key="1">
    <source>
        <dbReference type="SAM" id="MobiDB-lite"/>
    </source>
</evidence>
<dbReference type="PROSITE" id="PS51835">
    <property type="entry name" value="DENN_C9ORF72"/>
    <property type="match status" value="1"/>
</dbReference>
<reference evidence="2 3" key="2">
    <citation type="submission" date="2018-11" db="EMBL/GenBank/DDBJ databases">
        <authorList>
            <consortium name="Pathogen Informatics"/>
        </authorList>
    </citation>
    <scope>NUCLEOTIDE SEQUENCE [LARGE SCALE GENOMIC DNA]</scope>
</reference>
<dbReference type="PANTHER" id="PTHR31855:SF2">
    <property type="entry name" value="GUANINE NUCLEOTIDE EXCHANGE FACTOR C9ORF72"/>
    <property type="match status" value="1"/>
</dbReference>
<proteinExistence type="predicted"/>
<dbReference type="GO" id="GO:0005776">
    <property type="term" value="C:autophagosome"/>
    <property type="evidence" value="ECO:0007669"/>
    <property type="project" value="TreeGrafter"/>
</dbReference>
<accession>A0A183V069</accession>
<dbReference type="GO" id="GO:0005085">
    <property type="term" value="F:guanyl-nucleotide exchange factor activity"/>
    <property type="evidence" value="ECO:0007669"/>
    <property type="project" value="InterPro"/>
</dbReference>
<dbReference type="PANTHER" id="PTHR31855">
    <property type="entry name" value="GUANINE NUCLEOTIDE EXCHANGE C9ORF72"/>
    <property type="match status" value="1"/>
</dbReference>
<evidence type="ECO:0000313" key="2">
    <source>
        <dbReference type="EMBL" id="VDM45460.1"/>
    </source>
</evidence>
<dbReference type="GO" id="GO:0006897">
    <property type="term" value="P:endocytosis"/>
    <property type="evidence" value="ECO:0007669"/>
    <property type="project" value="TreeGrafter"/>
</dbReference>
<organism evidence="3 4">
    <name type="scientific">Toxocara canis</name>
    <name type="common">Canine roundworm</name>
    <dbReference type="NCBI Taxonomy" id="6265"/>
    <lineage>
        <taxon>Eukaryota</taxon>
        <taxon>Metazoa</taxon>
        <taxon>Ecdysozoa</taxon>
        <taxon>Nematoda</taxon>
        <taxon>Chromadorea</taxon>
        <taxon>Rhabditida</taxon>
        <taxon>Spirurina</taxon>
        <taxon>Ascaridomorpha</taxon>
        <taxon>Ascaridoidea</taxon>
        <taxon>Toxocaridae</taxon>
        <taxon>Toxocara</taxon>
    </lineage>
</organism>